<dbReference type="PANTHER" id="PTHR37306:SF1">
    <property type="entry name" value="COLICIN V PRODUCTION PROTEIN"/>
    <property type="match status" value="1"/>
</dbReference>
<dbReference type="EMBL" id="AZEC01000003">
    <property type="protein sequence ID" value="KRL13947.1"/>
    <property type="molecule type" value="Genomic_DNA"/>
</dbReference>
<gene>
    <name evidence="6" type="ORF">FD09_GL001981</name>
</gene>
<evidence type="ECO:0000256" key="3">
    <source>
        <dbReference type="ARBA" id="ARBA00022989"/>
    </source>
</evidence>
<dbReference type="RefSeq" id="WP_057818953.1">
    <property type="nucleotide sequence ID" value="NZ_AZEC01000003.1"/>
</dbReference>
<dbReference type="OrthoDB" id="1809613at2"/>
<reference evidence="6 7" key="1">
    <citation type="journal article" date="2015" name="Genome Announc.">
        <title>Expanding the biotechnology potential of lactobacilli through comparative genomics of 213 strains and associated genera.</title>
        <authorList>
            <person name="Sun Z."/>
            <person name="Harris H.M."/>
            <person name="McCann A."/>
            <person name="Guo C."/>
            <person name="Argimon S."/>
            <person name="Zhang W."/>
            <person name="Yang X."/>
            <person name="Jeffery I.B."/>
            <person name="Cooney J.C."/>
            <person name="Kagawa T.F."/>
            <person name="Liu W."/>
            <person name="Song Y."/>
            <person name="Salvetti E."/>
            <person name="Wrobel A."/>
            <person name="Rasinkangas P."/>
            <person name="Parkhill J."/>
            <person name="Rea M.C."/>
            <person name="O'Sullivan O."/>
            <person name="Ritari J."/>
            <person name="Douillard F.P."/>
            <person name="Paul Ross R."/>
            <person name="Yang R."/>
            <person name="Briner A.E."/>
            <person name="Felis G.E."/>
            <person name="de Vos W.M."/>
            <person name="Barrangou R."/>
            <person name="Klaenhammer T.R."/>
            <person name="Caufield P.W."/>
            <person name="Cui Y."/>
            <person name="Zhang H."/>
            <person name="O'Toole P.W."/>
        </authorList>
    </citation>
    <scope>NUCLEOTIDE SEQUENCE [LARGE SCALE GENOMIC DNA]</scope>
    <source>
        <strain evidence="6 7">DSM 12744</strain>
    </source>
</reference>
<sequence length="185" mass="20749">MLINIVLVLIFVFAIVRGWSRGIVAQLFHLIGSLIVFFIAWWYNKPLGQWLGSVWSQNHPADTAFAGAAGNVIAFYLIMTLGGLFIWWITRKTRWVTHFPVIHQINALLGAALSLLVTVIFITLTLAVLSHWPNNDIQIQILNSSIAQWLLVQSQAIWQDVLAWLFHISASDLSTGLSVLFGQSL</sequence>
<evidence type="ECO:0000256" key="2">
    <source>
        <dbReference type="ARBA" id="ARBA00022692"/>
    </source>
</evidence>
<organism evidence="6 7">
    <name type="scientific">Schleiferilactobacillus perolens DSM 12744</name>
    <dbReference type="NCBI Taxonomy" id="1423792"/>
    <lineage>
        <taxon>Bacteria</taxon>
        <taxon>Bacillati</taxon>
        <taxon>Bacillota</taxon>
        <taxon>Bacilli</taxon>
        <taxon>Lactobacillales</taxon>
        <taxon>Lactobacillaceae</taxon>
        <taxon>Schleiferilactobacillus</taxon>
    </lineage>
</organism>
<proteinExistence type="predicted"/>
<evidence type="ECO:0008006" key="8">
    <source>
        <dbReference type="Google" id="ProtNLM"/>
    </source>
</evidence>
<dbReference type="GO" id="GO:0016020">
    <property type="term" value="C:membrane"/>
    <property type="evidence" value="ECO:0007669"/>
    <property type="project" value="UniProtKB-SubCell"/>
</dbReference>
<dbReference type="InterPro" id="IPR003825">
    <property type="entry name" value="Colicin-V_CvpA"/>
</dbReference>
<keyword evidence="3 5" id="KW-1133">Transmembrane helix</keyword>
<evidence type="ECO:0000256" key="4">
    <source>
        <dbReference type="ARBA" id="ARBA00023136"/>
    </source>
</evidence>
<evidence type="ECO:0000313" key="7">
    <source>
        <dbReference type="Proteomes" id="UP000051330"/>
    </source>
</evidence>
<dbReference type="GO" id="GO:0009403">
    <property type="term" value="P:toxin biosynthetic process"/>
    <property type="evidence" value="ECO:0007669"/>
    <property type="project" value="InterPro"/>
</dbReference>
<evidence type="ECO:0000256" key="1">
    <source>
        <dbReference type="ARBA" id="ARBA00004141"/>
    </source>
</evidence>
<dbReference type="AlphaFoldDB" id="A0A0R1NAH9"/>
<dbReference type="Proteomes" id="UP000051330">
    <property type="component" value="Unassembled WGS sequence"/>
</dbReference>
<name>A0A0R1NAH9_9LACO</name>
<evidence type="ECO:0000256" key="5">
    <source>
        <dbReference type="SAM" id="Phobius"/>
    </source>
</evidence>
<dbReference type="PATRIC" id="fig|1423792.3.peg.2008"/>
<dbReference type="STRING" id="1423792.FD09_GL001981"/>
<feature type="transmembrane region" description="Helical" evidence="5">
    <location>
        <begin position="64"/>
        <end position="89"/>
    </location>
</feature>
<accession>A0A0R1NAH9</accession>
<dbReference type="Pfam" id="PF02674">
    <property type="entry name" value="Colicin_V"/>
    <property type="match status" value="1"/>
</dbReference>
<comment type="subcellular location">
    <subcellularLocation>
        <location evidence="1">Membrane</location>
        <topology evidence="1">Multi-pass membrane protein</topology>
    </subcellularLocation>
</comment>
<protein>
    <recommendedName>
        <fullName evidence="8">Membrane ancor connecting MutS2 with cell-division Z-ring</fullName>
    </recommendedName>
</protein>
<keyword evidence="2 5" id="KW-0812">Transmembrane</keyword>
<dbReference type="PANTHER" id="PTHR37306">
    <property type="entry name" value="COLICIN V PRODUCTION PROTEIN"/>
    <property type="match status" value="1"/>
</dbReference>
<feature type="transmembrane region" description="Helical" evidence="5">
    <location>
        <begin position="24"/>
        <end position="43"/>
    </location>
</feature>
<comment type="caution">
    <text evidence="6">The sequence shown here is derived from an EMBL/GenBank/DDBJ whole genome shotgun (WGS) entry which is preliminary data.</text>
</comment>
<evidence type="ECO:0000313" key="6">
    <source>
        <dbReference type="EMBL" id="KRL13947.1"/>
    </source>
</evidence>
<keyword evidence="4 5" id="KW-0472">Membrane</keyword>
<keyword evidence="7" id="KW-1185">Reference proteome</keyword>
<feature type="transmembrane region" description="Helical" evidence="5">
    <location>
        <begin position="109"/>
        <end position="129"/>
    </location>
</feature>